<feature type="transmembrane region" description="Helical" evidence="1">
    <location>
        <begin position="167"/>
        <end position="186"/>
    </location>
</feature>
<keyword evidence="1" id="KW-0472">Membrane</keyword>
<reference evidence="2" key="1">
    <citation type="submission" date="2019-08" db="EMBL/GenBank/DDBJ databases">
        <authorList>
            <person name="Kucharzyk K."/>
            <person name="Murdoch R.W."/>
            <person name="Higgins S."/>
            <person name="Loffler F."/>
        </authorList>
    </citation>
    <scope>NUCLEOTIDE SEQUENCE</scope>
</reference>
<organism evidence="2">
    <name type="scientific">bioreactor metagenome</name>
    <dbReference type="NCBI Taxonomy" id="1076179"/>
    <lineage>
        <taxon>unclassified sequences</taxon>
        <taxon>metagenomes</taxon>
        <taxon>ecological metagenomes</taxon>
    </lineage>
</organism>
<dbReference type="AlphaFoldDB" id="A0A645E6L3"/>
<gene>
    <name evidence="2" type="ORF">SDC9_144637</name>
</gene>
<proteinExistence type="predicted"/>
<accession>A0A645E6L3</accession>
<feature type="transmembrane region" description="Helical" evidence="1">
    <location>
        <begin position="133"/>
        <end position="155"/>
    </location>
</feature>
<name>A0A645E6L3_9ZZZZ</name>
<feature type="transmembrane region" description="Helical" evidence="1">
    <location>
        <begin position="32"/>
        <end position="53"/>
    </location>
</feature>
<evidence type="ECO:0000256" key="1">
    <source>
        <dbReference type="SAM" id="Phobius"/>
    </source>
</evidence>
<keyword evidence="1" id="KW-1133">Transmembrane helix</keyword>
<protein>
    <recommendedName>
        <fullName evidence="3">Phosphatidic acid phosphatase type 2/haloperoxidase domain-containing protein</fullName>
    </recommendedName>
</protein>
<feature type="transmembrane region" description="Helical" evidence="1">
    <location>
        <begin position="65"/>
        <end position="85"/>
    </location>
</feature>
<keyword evidence="1" id="KW-0812">Transmembrane</keyword>
<feature type="transmembrane region" description="Helical" evidence="1">
    <location>
        <begin position="91"/>
        <end position="112"/>
    </location>
</feature>
<dbReference type="EMBL" id="VSSQ01043743">
    <property type="protein sequence ID" value="MPM97464.1"/>
    <property type="molecule type" value="Genomic_DNA"/>
</dbReference>
<feature type="transmembrane region" description="Helical" evidence="1">
    <location>
        <begin position="7"/>
        <end position="26"/>
    </location>
</feature>
<sequence length="188" mass="20846">MERIEKITRVLTMPPLVTGLTVLLLYEVQALNMMEFIMAEGCLLFFPALAYPFREIFHIGKDRRSGQRTTAMIFSCFSYSYGFIWSLTSNAGMVCKVLFTSYILSVIALLIANKLCHFKASGHACSTTAPMVLLSWQVSPYLVLPSLGLVLAVYYSSIKLKQHTLGQLIAGSAFSILAGLISILLFNN</sequence>
<comment type="caution">
    <text evidence="2">The sequence shown here is derived from an EMBL/GenBank/DDBJ whole genome shotgun (WGS) entry which is preliminary data.</text>
</comment>
<evidence type="ECO:0008006" key="3">
    <source>
        <dbReference type="Google" id="ProtNLM"/>
    </source>
</evidence>
<evidence type="ECO:0000313" key="2">
    <source>
        <dbReference type="EMBL" id="MPM97464.1"/>
    </source>
</evidence>